<keyword evidence="2" id="KW-1185">Reference proteome</keyword>
<gene>
    <name evidence="1" type="ORF">Pint_15936</name>
</gene>
<dbReference type="Proteomes" id="UP001163603">
    <property type="component" value="Chromosome 2"/>
</dbReference>
<sequence>MDLLVEIMIQNYQFDILRWWKTYQNIYPILSVIAHDLLTSLVSIVVSESAFSVGGRVLDKRRSSLHLSAVETLMCMKD</sequence>
<protein>
    <submittedName>
        <fullName evidence="1">Uncharacterized protein</fullName>
    </submittedName>
</protein>
<evidence type="ECO:0000313" key="2">
    <source>
        <dbReference type="Proteomes" id="UP001163603"/>
    </source>
</evidence>
<accession>A0ACC0ZC56</accession>
<evidence type="ECO:0000313" key="1">
    <source>
        <dbReference type="EMBL" id="KAJ0048055.1"/>
    </source>
</evidence>
<dbReference type="EMBL" id="CM047737">
    <property type="protein sequence ID" value="KAJ0048055.1"/>
    <property type="molecule type" value="Genomic_DNA"/>
</dbReference>
<organism evidence="1 2">
    <name type="scientific">Pistacia integerrima</name>
    <dbReference type="NCBI Taxonomy" id="434235"/>
    <lineage>
        <taxon>Eukaryota</taxon>
        <taxon>Viridiplantae</taxon>
        <taxon>Streptophyta</taxon>
        <taxon>Embryophyta</taxon>
        <taxon>Tracheophyta</taxon>
        <taxon>Spermatophyta</taxon>
        <taxon>Magnoliopsida</taxon>
        <taxon>eudicotyledons</taxon>
        <taxon>Gunneridae</taxon>
        <taxon>Pentapetalae</taxon>
        <taxon>rosids</taxon>
        <taxon>malvids</taxon>
        <taxon>Sapindales</taxon>
        <taxon>Anacardiaceae</taxon>
        <taxon>Pistacia</taxon>
    </lineage>
</organism>
<name>A0ACC0ZC56_9ROSI</name>
<proteinExistence type="predicted"/>
<comment type="caution">
    <text evidence="1">The sequence shown here is derived from an EMBL/GenBank/DDBJ whole genome shotgun (WGS) entry which is preliminary data.</text>
</comment>
<reference evidence="2" key="1">
    <citation type="journal article" date="2023" name="G3 (Bethesda)">
        <title>Genome assembly and association tests identify interacting loci associated with vigor, precocity, and sex in interspecific pistachio rootstocks.</title>
        <authorList>
            <person name="Palmer W."/>
            <person name="Jacygrad E."/>
            <person name="Sagayaradj S."/>
            <person name="Cavanaugh K."/>
            <person name="Han R."/>
            <person name="Bertier L."/>
            <person name="Beede B."/>
            <person name="Kafkas S."/>
            <person name="Golino D."/>
            <person name="Preece J."/>
            <person name="Michelmore R."/>
        </authorList>
    </citation>
    <scope>NUCLEOTIDE SEQUENCE [LARGE SCALE GENOMIC DNA]</scope>
</reference>